<comment type="caution">
    <text evidence="3">The sequence shown here is derived from an EMBL/GenBank/DDBJ whole genome shotgun (WGS) entry which is preliminary data.</text>
</comment>
<name>A0ABV9B1D2_9ACTN</name>
<keyword evidence="2" id="KW-0472">Membrane</keyword>
<keyword evidence="2" id="KW-0812">Transmembrane</keyword>
<sequence length="192" mass="21270">MRVAAGRPHTLSTTSRSRGAPSYESAAGGSGLAYPIVMLWFWLQYVLYRQIARRRPHWSNWRLFLAAAGIGALIDVPLEALFLSSGLFVYPVGYPPLTLFAGHWYQLPLLEVLSASLVLVTPILVLRRIDQSRPVPWLFTTSSRTTTSARPLLRLLAGVGLANVVVLAYLLSNVVIAELGGPFPRDMPSWLW</sequence>
<keyword evidence="2" id="KW-1133">Transmembrane helix</keyword>
<evidence type="ECO:0000256" key="2">
    <source>
        <dbReference type="SAM" id="Phobius"/>
    </source>
</evidence>
<protein>
    <submittedName>
        <fullName evidence="3">Spirocyclase AveC family protein</fullName>
    </submittedName>
</protein>
<feature type="transmembrane region" description="Helical" evidence="2">
    <location>
        <begin position="63"/>
        <end position="84"/>
    </location>
</feature>
<dbReference type="Pfam" id="PF17198">
    <property type="entry name" value="AveC_like"/>
    <property type="match status" value="1"/>
</dbReference>
<evidence type="ECO:0000313" key="3">
    <source>
        <dbReference type="EMBL" id="MFC4506050.1"/>
    </source>
</evidence>
<dbReference type="EMBL" id="JBHSFK010000039">
    <property type="protein sequence ID" value="MFC4506050.1"/>
    <property type="molecule type" value="Genomic_DNA"/>
</dbReference>
<accession>A0ABV9B1D2</accession>
<feature type="transmembrane region" description="Helical" evidence="2">
    <location>
        <begin position="152"/>
        <end position="171"/>
    </location>
</feature>
<dbReference type="Proteomes" id="UP001595839">
    <property type="component" value="Unassembled WGS sequence"/>
</dbReference>
<evidence type="ECO:0000256" key="1">
    <source>
        <dbReference type="SAM" id="MobiDB-lite"/>
    </source>
</evidence>
<evidence type="ECO:0000313" key="4">
    <source>
        <dbReference type="Proteomes" id="UP001595839"/>
    </source>
</evidence>
<dbReference type="RefSeq" id="WP_381183464.1">
    <property type="nucleotide sequence ID" value="NZ_JBHSFK010000039.1"/>
</dbReference>
<organism evidence="3 4">
    <name type="scientific">Streptomyces vulcanius</name>
    <dbReference type="NCBI Taxonomy" id="1441876"/>
    <lineage>
        <taxon>Bacteria</taxon>
        <taxon>Bacillati</taxon>
        <taxon>Actinomycetota</taxon>
        <taxon>Actinomycetes</taxon>
        <taxon>Kitasatosporales</taxon>
        <taxon>Streptomycetaceae</taxon>
        <taxon>Streptomyces</taxon>
    </lineage>
</organism>
<reference evidence="4" key="1">
    <citation type="journal article" date="2019" name="Int. J. Syst. Evol. Microbiol.">
        <title>The Global Catalogue of Microorganisms (GCM) 10K type strain sequencing project: providing services to taxonomists for standard genome sequencing and annotation.</title>
        <authorList>
            <consortium name="The Broad Institute Genomics Platform"/>
            <consortium name="The Broad Institute Genome Sequencing Center for Infectious Disease"/>
            <person name="Wu L."/>
            <person name="Ma J."/>
        </authorList>
    </citation>
    <scope>NUCLEOTIDE SEQUENCE [LARGE SCALE GENOMIC DNA]</scope>
    <source>
        <strain evidence="4">CGMCC 4.7177</strain>
    </source>
</reference>
<feature type="transmembrane region" description="Helical" evidence="2">
    <location>
        <begin position="32"/>
        <end position="51"/>
    </location>
</feature>
<dbReference type="InterPro" id="IPR033459">
    <property type="entry name" value="AveC-like"/>
</dbReference>
<gene>
    <name evidence="3" type="ORF">ACFPIH_42520</name>
</gene>
<proteinExistence type="predicted"/>
<feature type="transmembrane region" description="Helical" evidence="2">
    <location>
        <begin position="104"/>
        <end position="126"/>
    </location>
</feature>
<keyword evidence="4" id="KW-1185">Reference proteome</keyword>
<feature type="region of interest" description="Disordered" evidence="1">
    <location>
        <begin position="1"/>
        <end position="22"/>
    </location>
</feature>